<accession>A0A9D9HCM8</accession>
<sequence length="1204" mass="136929">MGNGLLSYHFSFRKHGWNIFFALAVLLFLISLTFRITSENAEKAAEAFGNRIEKRLRILDGYAEEALHGKHDEWLDFKDLPRDMVIYRYMYDTLQSWCNQFPVNNDNISARMIVKRLSNLRAGMSSPLSDIPAGPSYMNLGSKCYIMKTISDQLGCKIVYGLEVQDILLADRQNSDSGVNPALRLPKKYVVTSLNHTGGAPVMVGGEPLLKIISETTKDIPFPMNALLRWLALVSFVLSVLLYFRQHASVKTFPAVLLILTAAFAAAYSWGLQMQNVSAFFSPGVYADGQVFFSFGALFIINCLVFCYLLCVYLCRKQFIRMAFRTGRLRSRIIYAAGIILTFLAAGAYVHLTLVSLIMNSSITLELYLWFNLSVYTVIVYISYISIMFCMMLLLQLLRPVVLEWTGCRYTVFSRKWFFGFSLVSAMYLTLTSGILGFSKEQDRLMVVTNRLAVDRDLSLEIQLRSIEDAVASDPMVASLSGLDRSDMIILNRLNENYLYRISQDYSVTATLCRDNAERHSVAGGKEAPCLDYFGRKYMSGKPIAPDSRFRFVSDNLGNSNYIGSFIYYSPASGVVHMFLEIEGKEHLGENGYMSILGRPARPDMVKLPPFYSYAKFLSGKLVSYKGNYPYPSRLNKAVLEDIHSGARHFRADKYIHFVNRISDEEVIITSRPTRGWLVYIINFSYLMIFTYGALYIISYLRRKKQDSAFRNYYRARINSVLSLSLLLTLIVMTSASVAFVYKRNNTNMYNLMSDKISTIQGLMEARAKFVKDWHDMNSPDIVAEMEDISNTTMSDITLYTPGGKVFRSTTPEVFEKMLLGTRMNQDAYRDIRYENQRFAICRENIAGYTYYSLYAPLFNGEGTLVAILNSPYTDQNYVFRRDAFLYSAIIINIFIILLLGTIVLSTTVVNAIFKPIVEMGEKMAATDIHSLEHIRYDRDDEISTLVNAYNRMVTDLSESTRKLAQAERDKAWSEMARQVAHEIKNPLTPIKLEIQRLIRLKHKQDPNWDEKFDKVSAVVLEHIDILTETANEFSTFAKLYSEEPVLIDLDATLRDQLVIFDNKDNINISYLGMPDAFVVAPKPQLIRVFVNLLTNAIQAIEIQQKASEEEGKPVKAGEILICLRNSTKDGYYDIVFEDNGPGVSEENQGKLFTPNFTTKSGGTGLGLAICRNIVEKCNGEILYRKSYNLYGACFTVRLPKKKD</sequence>
<evidence type="ECO:0000256" key="2">
    <source>
        <dbReference type="ARBA" id="ARBA00004370"/>
    </source>
</evidence>
<dbReference type="InterPro" id="IPR005467">
    <property type="entry name" value="His_kinase_dom"/>
</dbReference>
<dbReference type="PANTHER" id="PTHR43065:SF46">
    <property type="entry name" value="C4-DICARBOXYLATE TRANSPORT SENSOR PROTEIN DCTB"/>
    <property type="match status" value="1"/>
</dbReference>
<dbReference type="InterPro" id="IPR003594">
    <property type="entry name" value="HATPase_dom"/>
</dbReference>
<keyword evidence="9" id="KW-0902">Two-component regulatory system</keyword>
<evidence type="ECO:0000256" key="7">
    <source>
        <dbReference type="ARBA" id="ARBA00022777"/>
    </source>
</evidence>
<dbReference type="Gene3D" id="6.10.340.10">
    <property type="match status" value="1"/>
</dbReference>
<feature type="domain" description="HAMP" evidence="12">
    <location>
        <begin position="911"/>
        <end position="962"/>
    </location>
</feature>
<dbReference type="InterPro" id="IPR036890">
    <property type="entry name" value="HATPase_C_sf"/>
</dbReference>
<dbReference type="SMART" id="SM00387">
    <property type="entry name" value="HATPase_c"/>
    <property type="match status" value="1"/>
</dbReference>
<dbReference type="InterPro" id="IPR004358">
    <property type="entry name" value="Sig_transdc_His_kin-like_C"/>
</dbReference>
<keyword evidence="8" id="KW-0067">ATP-binding</keyword>
<dbReference type="PROSITE" id="PS50885">
    <property type="entry name" value="HAMP"/>
    <property type="match status" value="1"/>
</dbReference>
<dbReference type="SUPFAM" id="SSF55874">
    <property type="entry name" value="ATPase domain of HSP90 chaperone/DNA topoisomerase II/histidine kinase"/>
    <property type="match status" value="1"/>
</dbReference>
<evidence type="ECO:0000256" key="4">
    <source>
        <dbReference type="ARBA" id="ARBA00022553"/>
    </source>
</evidence>
<dbReference type="GO" id="GO:0000155">
    <property type="term" value="F:phosphorelay sensor kinase activity"/>
    <property type="evidence" value="ECO:0007669"/>
    <property type="project" value="InterPro"/>
</dbReference>
<dbReference type="PROSITE" id="PS50109">
    <property type="entry name" value="HIS_KIN"/>
    <property type="match status" value="1"/>
</dbReference>
<dbReference type="GO" id="GO:0005524">
    <property type="term" value="F:ATP binding"/>
    <property type="evidence" value="ECO:0007669"/>
    <property type="project" value="UniProtKB-KW"/>
</dbReference>
<keyword evidence="10" id="KW-0472">Membrane</keyword>
<evidence type="ECO:0000256" key="5">
    <source>
        <dbReference type="ARBA" id="ARBA00022679"/>
    </source>
</evidence>
<keyword evidence="10" id="KW-1133">Transmembrane helix</keyword>
<dbReference type="CDD" id="cd00082">
    <property type="entry name" value="HisKA"/>
    <property type="match status" value="1"/>
</dbReference>
<feature type="transmembrane region" description="Helical" evidence="10">
    <location>
        <begin position="885"/>
        <end position="914"/>
    </location>
</feature>
<dbReference type="GO" id="GO:0016020">
    <property type="term" value="C:membrane"/>
    <property type="evidence" value="ECO:0007669"/>
    <property type="project" value="UniProtKB-SubCell"/>
</dbReference>
<gene>
    <name evidence="13" type="ORF">IAC29_08575</name>
</gene>
<proteinExistence type="predicted"/>
<keyword evidence="6" id="KW-0547">Nucleotide-binding</keyword>
<comment type="subcellular location">
    <subcellularLocation>
        <location evidence="2">Membrane</location>
    </subcellularLocation>
</comment>
<feature type="transmembrane region" description="Helical" evidence="10">
    <location>
        <begin position="721"/>
        <end position="742"/>
    </location>
</feature>
<dbReference type="SMART" id="SM00388">
    <property type="entry name" value="HisKA"/>
    <property type="match status" value="1"/>
</dbReference>
<evidence type="ECO:0000256" key="3">
    <source>
        <dbReference type="ARBA" id="ARBA00012438"/>
    </source>
</evidence>
<dbReference type="EMBL" id="JADIMQ010000119">
    <property type="protein sequence ID" value="MBO8449310.1"/>
    <property type="molecule type" value="Genomic_DNA"/>
</dbReference>
<reference evidence="13" key="2">
    <citation type="journal article" date="2021" name="PeerJ">
        <title>Extensive microbial diversity within the chicken gut microbiome revealed by metagenomics and culture.</title>
        <authorList>
            <person name="Gilroy R."/>
            <person name="Ravi A."/>
            <person name="Getino M."/>
            <person name="Pursley I."/>
            <person name="Horton D.L."/>
            <person name="Alikhan N.F."/>
            <person name="Baker D."/>
            <person name="Gharbi K."/>
            <person name="Hall N."/>
            <person name="Watson M."/>
            <person name="Adriaenssens E.M."/>
            <person name="Foster-Nyarko E."/>
            <person name="Jarju S."/>
            <person name="Secka A."/>
            <person name="Antonio M."/>
            <person name="Oren A."/>
            <person name="Chaudhuri R.R."/>
            <person name="La Ragione R."/>
            <person name="Hildebrand F."/>
            <person name="Pallen M.J."/>
        </authorList>
    </citation>
    <scope>NUCLEOTIDE SEQUENCE</scope>
    <source>
        <strain evidence="13">20514</strain>
    </source>
</reference>
<feature type="transmembrane region" description="Helical" evidence="10">
    <location>
        <begin position="253"/>
        <end position="271"/>
    </location>
</feature>
<evidence type="ECO:0000259" key="11">
    <source>
        <dbReference type="PROSITE" id="PS50109"/>
    </source>
</evidence>
<keyword evidence="5" id="KW-0808">Transferase</keyword>
<keyword evidence="4" id="KW-0597">Phosphoprotein</keyword>
<feature type="transmembrane region" description="Helical" evidence="10">
    <location>
        <begin position="418"/>
        <end position="438"/>
    </location>
</feature>
<feature type="domain" description="Histidine kinase" evidence="11">
    <location>
        <begin position="979"/>
        <end position="1203"/>
    </location>
</feature>
<evidence type="ECO:0000256" key="1">
    <source>
        <dbReference type="ARBA" id="ARBA00000085"/>
    </source>
</evidence>
<dbReference type="InterPro" id="IPR003661">
    <property type="entry name" value="HisK_dim/P_dom"/>
</dbReference>
<feature type="transmembrane region" description="Helical" evidence="10">
    <location>
        <begin position="334"/>
        <end position="358"/>
    </location>
</feature>
<evidence type="ECO:0000313" key="14">
    <source>
        <dbReference type="Proteomes" id="UP000810252"/>
    </source>
</evidence>
<keyword evidence="10" id="KW-0812">Transmembrane</keyword>
<evidence type="ECO:0000256" key="9">
    <source>
        <dbReference type="ARBA" id="ARBA00023012"/>
    </source>
</evidence>
<comment type="caution">
    <text evidence="13">The sequence shown here is derived from an EMBL/GenBank/DDBJ whole genome shotgun (WGS) entry which is preliminary data.</text>
</comment>
<keyword evidence="7" id="KW-0418">Kinase</keyword>
<protein>
    <recommendedName>
        <fullName evidence="3">histidine kinase</fullName>
        <ecNumber evidence="3">2.7.13.3</ecNumber>
    </recommendedName>
</protein>
<dbReference type="PANTHER" id="PTHR43065">
    <property type="entry name" value="SENSOR HISTIDINE KINASE"/>
    <property type="match status" value="1"/>
</dbReference>
<organism evidence="13 14">
    <name type="scientific">Candidatus Cryptobacteroides merdigallinarum</name>
    <dbReference type="NCBI Taxonomy" id="2840770"/>
    <lineage>
        <taxon>Bacteria</taxon>
        <taxon>Pseudomonadati</taxon>
        <taxon>Bacteroidota</taxon>
        <taxon>Bacteroidia</taxon>
        <taxon>Bacteroidales</taxon>
        <taxon>Candidatus Cryptobacteroides</taxon>
    </lineage>
</organism>
<dbReference type="EC" id="2.7.13.3" evidence="3"/>
<dbReference type="Pfam" id="PF02518">
    <property type="entry name" value="HATPase_c"/>
    <property type="match status" value="1"/>
</dbReference>
<feature type="transmembrane region" description="Helical" evidence="10">
    <location>
        <begin position="677"/>
        <end position="701"/>
    </location>
</feature>
<evidence type="ECO:0000256" key="6">
    <source>
        <dbReference type="ARBA" id="ARBA00022741"/>
    </source>
</evidence>
<name>A0A9D9HCM8_9BACT</name>
<dbReference type="Gene3D" id="1.10.287.130">
    <property type="match status" value="1"/>
</dbReference>
<evidence type="ECO:0000256" key="8">
    <source>
        <dbReference type="ARBA" id="ARBA00022840"/>
    </source>
</evidence>
<dbReference type="Proteomes" id="UP000810252">
    <property type="component" value="Unassembled WGS sequence"/>
</dbReference>
<evidence type="ECO:0000259" key="12">
    <source>
        <dbReference type="PROSITE" id="PS50885"/>
    </source>
</evidence>
<evidence type="ECO:0000256" key="10">
    <source>
        <dbReference type="SAM" id="Phobius"/>
    </source>
</evidence>
<feature type="transmembrane region" description="Helical" evidence="10">
    <location>
        <begin position="378"/>
        <end position="398"/>
    </location>
</feature>
<evidence type="ECO:0000313" key="13">
    <source>
        <dbReference type="EMBL" id="MBO8449310.1"/>
    </source>
</evidence>
<comment type="catalytic activity">
    <reaction evidence="1">
        <text>ATP + protein L-histidine = ADP + protein N-phospho-L-histidine.</text>
        <dbReference type="EC" id="2.7.13.3"/>
    </reaction>
</comment>
<dbReference type="AlphaFoldDB" id="A0A9D9HCM8"/>
<dbReference type="PRINTS" id="PR00344">
    <property type="entry name" value="BCTRLSENSOR"/>
</dbReference>
<dbReference type="InterPro" id="IPR003660">
    <property type="entry name" value="HAMP_dom"/>
</dbReference>
<dbReference type="SUPFAM" id="SSF47384">
    <property type="entry name" value="Homodimeric domain of signal transducing histidine kinase"/>
    <property type="match status" value="1"/>
</dbReference>
<reference evidence="13" key="1">
    <citation type="submission" date="2020-10" db="EMBL/GenBank/DDBJ databases">
        <authorList>
            <person name="Gilroy R."/>
        </authorList>
    </citation>
    <scope>NUCLEOTIDE SEQUENCE</scope>
    <source>
        <strain evidence="13">20514</strain>
    </source>
</reference>
<dbReference type="InterPro" id="IPR036097">
    <property type="entry name" value="HisK_dim/P_sf"/>
</dbReference>
<feature type="transmembrane region" description="Helical" evidence="10">
    <location>
        <begin position="291"/>
        <end position="314"/>
    </location>
</feature>
<dbReference type="Gene3D" id="3.30.565.10">
    <property type="entry name" value="Histidine kinase-like ATPase, C-terminal domain"/>
    <property type="match status" value="1"/>
</dbReference>